<dbReference type="EMBL" id="SPDS01000001">
    <property type="protein sequence ID" value="TFH55662.1"/>
    <property type="molecule type" value="Genomic_DNA"/>
</dbReference>
<keyword evidence="1" id="KW-1003">Cell membrane</keyword>
<dbReference type="Proteomes" id="UP000297638">
    <property type="component" value="Unassembled WGS sequence"/>
</dbReference>
<comment type="similarity">
    <text evidence="1">Belongs to the UPF0161 family.</text>
</comment>
<name>A0A2N7S135_9MICC</name>
<evidence type="ECO:0000313" key="2">
    <source>
        <dbReference type="EMBL" id="PMQ19837.1"/>
    </source>
</evidence>
<dbReference type="SMART" id="SM01234">
    <property type="entry name" value="Haemolytic"/>
    <property type="match status" value="1"/>
</dbReference>
<dbReference type="NCBIfam" id="TIGR00278">
    <property type="entry name" value="membrane protein insertion efficiency factor YidD"/>
    <property type="match status" value="1"/>
</dbReference>
<dbReference type="GeneID" id="303187108"/>
<dbReference type="PANTHER" id="PTHR33383:SF1">
    <property type="entry name" value="MEMBRANE PROTEIN INSERTION EFFICIENCY FACTOR-RELATED"/>
    <property type="match status" value="1"/>
</dbReference>
<protein>
    <recommendedName>
        <fullName evidence="1">Putative membrane protein insertion efficiency factor</fullName>
    </recommendedName>
</protein>
<proteinExistence type="inferred from homology"/>
<dbReference type="Proteomes" id="UP000235739">
    <property type="component" value="Unassembled WGS sequence"/>
</dbReference>
<reference evidence="3 5" key="2">
    <citation type="submission" date="2019-03" db="EMBL/GenBank/DDBJ databases">
        <title>Glutamicibacter sp. LJH19 genome.</title>
        <authorList>
            <person name="Sinai Borker S."/>
            <person name="Kumar R."/>
        </authorList>
    </citation>
    <scope>NUCLEOTIDE SEQUENCE [LARGE SCALE GENOMIC DNA]</scope>
    <source>
        <strain evidence="3 5">LJH19</strain>
    </source>
</reference>
<dbReference type="EMBL" id="PNQX01000002">
    <property type="protein sequence ID" value="PMQ19837.1"/>
    <property type="molecule type" value="Genomic_DNA"/>
</dbReference>
<evidence type="ECO:0000313" key="4">
    <source>
        <dbReference type="Proteomes" id="UP000235739"/>
    </source>
</evidence>
<organism evidence="2 4">
    <name type="scientific">Glutamicibacter arilaitensis</name>
    <dbReference type="NCBI Taxonomy" id="256701"/>
    <lineage>
        <taxon>Bacteria</taxon>
        <taxon>Bacillati</taxon>
        <taxon>Actinomycetota</taxon>
        <taxon>Actinomycetes</taxon>
        <taxon>Micrococcales</taxon>
        <taxon>Micrococcaceae</taxon>
        <taxon>Glutamicibacter</taxon>
    </lineage>
</organism>
<comment type="caution">
    <text evidence="2">The sequence shown here is derived from an EMBL/GenBank/DDBJ whole genome shotgun (WGS) entry which is preliminary data.</text>
</comment>
<accession>A0A2N7S135</accession>
<gene>
    <name evidence="3" type="primary">yidD</name>
    <name evidence="2" type="ORF">CIK84_14510</name>
    <name evidence="3" type="ORF">EXY26_00805</name>
</gene>
<dbReference type="RefSeq" id="WP_013350719.1">
    <property type="nucleotide sequence ID" value="NZ_JABUYH010000008.1"/>
</dbReference>
<sequence length="125" mass="13995">MRKDLAPRTGLLWFIIDIPRNIVIGLLKAYRKLISPLYGDVCRYFPSCSAYGLEAVTQHGVVKGAGLTTWRILRCNPWSDGGVDHVPEGPRIWPEGKLPRIIVLNHPVIPDDEDAADSGRKELDH</sequence>
<dbReference type="HAMAP" id="MF_00386">
    <property type="entry name" value="UPF0161_YidD"/>
    <property type="match status" value="1"/>
</dbReference>
<dbReference type="GO" id="GO:0005886">
    <property type="term" value="C:plasma membrane"/>
    <property type="evidence" value="ECO:0007669"/>
    <property type="project" value="UniProtKB-SubCell"/>
</dbReference>
<keyword evidence="1" id="KW-0472">Membrane</keyword>
<dbReference type="Pfam" id="PF01809">
    <property type="entry name" value="YidD"/>
    <property type="match status" value="1"/>
</dbReference>
<dbReference type="AlphaFoldDB" id="A0A2N7S135"/>
<evidence type="ECO:0000313" key="3">
    <source>
        <dbReference type="EMBL" id="TFH55662.1"/>
    </source>
</evidence>
<dbReference type="OMA" id="DVCRYFP"/>
<evidence type="ECO:0000313" key="5">
    <source>
        <dbReference type="Proteomes" id="UP000297638"/>
    </source>
</evidence>
<comment type="subcellular location">
    <subcellularLocation>
        <location evidence="1">Cell membrane</location>
        <topology evidence="1">Peripheral membrane protein</topology>
        <orientation evidence="1">Cytoplasmic side</orientation>
    </subcellularLocation>
</comment>
<dbReference type="InterPro" id="IPR002696">
    <property type="entry name" value="Membr_insert_effic_factor_YidD"/>
</dbReference>
<reference evidence="2 4" key="1">
    <citation type="journal article" date="2017" name="Elife">
        <title>Extensive horizontal gene transfer in cheese-associated bacteria.</title>
        <authorList>
            <person name="Bonham K.S."/>
            <person name="Wolfe B.E."/>
            <person name="Dutton R.J."/>
        </authorList>
    </citation>
    <scope>NUCLEOTIDE SEQUENCE [LARGE SCALE GENOMIC DNA]</scope>
    <source>
        <strain evidence="2 4">JB182</strain>
    </source>
</reference>
<evidence type="ECO:0000256" key="1">
    <source>
        <dbReference type="HAMAP-Rule" id="MF_00386"/>
    </source>
</evidence>
<comment type="function">
    <text evidence="1">Could be involved in insertion of integral membrane proteins into the membrane.</text>
</comment>
<dbReference type="PANTHER" id="PTHR33383">
    <property type="entry name" value="MEMBRANE PROTEIN INSERTION EFFICIENCY FACTOR-RELATED"/>
    <property type="match status" value="1"/>
</dbReference>